<dbReference type="Proteomes" id="UP001177670">
    <property type="component" value="Unassembled WGS sequence"/>
</dbReference>
<proteinExistence type="predicted"/>
<feature type="domain" description="PiggyBac transposable element-derived protein" evidence="2">
    <location>
        <begin position="97"/>
        <end position="180"/>
    </location>
</feature>
<organism evidence="3 4">
    <name type="scientific">Melipona bicolor</name>
    <dbReference type="NCBI Taxonomy" id="60889"/>
    <lineage>
        <taxon>Eukaryota</taxon>
        <taxon>Metazoa</taxon>
        <taxon>Ecdysozoa</taxon>
        <taxon>Arthropoda</taxon>
        <taxon>Hexapoda</taxon>
        <taxon>Insecta</taxon>
        <taxon>Pterygota</taxon>
        <taxon>Neoptera</taxon>
        <taxon>Endopterygota</taxon>
        <taxon>Hymenoptera</taxon>
        <taxon>Apocrita</taxon>
        <taxon>Aculeata</taxon>
        <taxon>Apoidea</taxon>
        <taxon>Anthophila</taxon>
        <taxon>Apidae</taxon>
        <taxon>Melipona</taxon>
    </lineage>
</organism>
<accession>A0AA40GAP7</accession>
<evidence type="ECO:0000259" key="2">
    <source>
        <dbReference type="Pfam" id="PF13843"/>
    </source>
</evidence>
<evidence type="ECO:0000313" key="4">
    <source>
        <dbReference type="Proteomes" id="UP001177670"/>
    </source>
</evidence>
<feature type="region of interest" description="Disordered" evidence="1">
    <location>
        <begin position="24"/>
        <end position="47"/>
    </location>
</feature>
<protein>
    <recommendedName>
        <fullName evidence="2">PiggyBac transposable element-derived protein domain-containing protein</fullName>
    </recommendedName>
</protein>
<comment type="caution">
    <text evidence="3">The sequence shown here is derived from an EMBL/GenBank/DDBJ whole genome shotgun (WGS) entry which is preliminary data.</text>
</comment>
<name>A0AA40GAP7_9HYME</name>
<dbReference type="InterPro" id="IPR029526">
    <property type="entry name" value="PGBD"/>
</dbReference>
<dbReference type="AlphaFoldDB" id="A0AA40GAP7"/>
<reference evidence="3" key="1">
    <citation type="submission" date="2021-10" db="EMBL/GenBank/DDBJ databases">
        <title>Melipona bicolor Genome sequencing and assembly.</title>
        <authorList>
            <person name="Araujo N.S."/>
            <person name="Arias M.C."/>
        </authorList>
    </citation>
    <scope>NUCLEOTIDE SEQUENCE</scope>
    <source>
        <strain evidence="3">USP_2M_L1-L4_2017</strain>
        <tissue evidence="3">Whole body</tissue>
    </source>
</reference>
<keyword evidence="4" id="KW-1185">Reference proteome</keyword>
<evidence type="ECO:0000256" key="1">
    <source>
        <dbReference type="SAM" id="MobiDB-lite"/>
    </source>
</evidence>
<dbReference type="EMBL" id="JAHYIQ010000003">
    <property type="protein sequence ID" value="KAK1134263.1"/>
    <property type="molecule type" value="Genomic_DNA"/>
</dbReference>
<evidence type="ECO:0000313" key="3">
    <source>
        <dbReference type="EMBL" id="KAK1134263.1"/>
    </source>
</evidence>
<dbReference type="Pfam" id="PF13843">
    <property type="entry name" value="DDE_Tnp_1_7"/>
    <property type="match status" value="1"/>
</dbReference>
<sequence>MLRIFMNYDGCAKYDVHNCEKFSDGGSASNSDAEPEVSDYDSDEVGTPATIEETVSNDQNESARNWQYTSPKNGVTIQHPSRKCSLTKNSEHVQTMKECFHLFINEKIMDIVIQYTNEKAKQNMPPNKQWKPVDHTELNAFFELVLLIGRFRESRERKQDQWKVDEGLSRLFYAAIMSQRGCNFSGDCFPNFWQRSGVSSGPRTLPSGVSQVRRPKYGPFKILECTTLVDAILGVFTITWCGPYCPMHRKNKTWLSLFNSMSGVRVVKTLLDRISMHPATENEYVSIIELLVEFRINVFERMKHESTLMHTASRWGAEIGAGFPSGPPD</sequence>
<feature type="compositionally biased region" description="Acidic residues" evidence="1">
    <location>
        <begin position="33"/>
        <end position="44"/>
    </location>
</feature>
<gene>
    <name evidence="3" type="ORF">K0M31_012045</name>
</gene>